<sequence length="340" mass="39023">MNLHERGLRFESPSFLAWLRDSSNSSSPSVLLRMKTQDVVSRSDHQSQMNVLERSLFLYQPQEPLNTNNTSIQCLPLLNKLMENKRQAFDDDIKEERDDDVVTLQIGLPTYHRGSSVEDDSDTTSDHHQKKTIKREIPGDGVVMMKKRRMMKFEQEMIDSDMEVCGKRFWIPSPAQIHVGPMQFACSICSKTFNRYNNMQMHMWGHGSEFRKGADSLKGTTKPAAILRLPCYCCAEGCKNNINHPRAKPLKDFRTLQTHYKRKHGSKPFSCGKCGKALAVKGDWRTHEKNCGKLWYCTCGSDFKHKRSLKDHIKSFGHGHSPHPSHSFDVEEDTECVTTE</sequence>
<dbReference type="OrthoDB" id="6077919at2759"/>
<dbReference type="Pfam" id="PF23115">
    <property type="entry name" value="zf-C2H2_STOP2_3rd"/>
    <property type="match status" value="1"/>
</dbReference>
<evidence type="ECO:0000313" key="14">
    <source>
        <dbReference type="Proteomes" id="UP000886595"/>
    </source>
</evidence>
<keyword evidence="14" id="KW-1185">Reference proteome</keyword>
<keyword evidence="4 10" id="KW-0863">Zinc-finger</keyword>
<reference evidence="13 14" key="1">
    <citation type="submission" date="2020-02" db="EMBL/GenBank/DDBJ databases">
        <authorList>
            <person name="Ma Q."/>
            <person name="Huang Y."/>
            <person name="Song X."/>
            <person name="Pei D."/>
        </authorList>
    </citation>
    <scope>NUCLEOTIDE SEQUENCE [LARGE SCALE GENOMIC DNA]</scope>
    <source>
        <strain evidence="13">Sxm20200214</strain>
        <tissue evidence="13">Leaf</tissue>
    </source>
</reference>
<dbReference type="SUPFAM" id="SSF57667">
    <property type="entry name" value="beta-beta-alpha zinc fingers"/>
    <property type="match status" value="2"/>
</dbReference>
<dbReference type="Proteomes" id="UP000886595">
    <property type="component" value="Unassembled WGS sequence"/>
</dbReference>
<dbReference type="AlphaFoldDB" id="A0A8X7PZ09"/>
<dbReference type="Gene3D" id="3.30.160.60">
    <property type="entry name" value="Classic Zinc Finger"/>
    <property type="match status" value="2"/>
</dbReference>
<keyword evidence="3" id="KW-0677">Repeat</keyword>
<evidence type="ECO:0000256" key="10">
    <source>
        <dbReference type="PROSITE-ProRule" id="PRU00042"/>
    </source>
</evidence>
<dbReference type="InterPro" id="IPR013087">
    <property type="entry name" value="Znf_C2H2_type"/>
</dbReference>
<keyword evidence="5" id="KW-0862">Zinc</keyword>
<dbReference type="PROSITE" id="PS00028">
    <property type="entry name" value="ZINC_FINGER_C2H2_1"/>
    <property type="match status" value="1"/>
</dbReference>
<name>A0A8X7PZ09_BRACI</name>
<evidence type="ECO:0000256" key="1">
    <source>
        <dbReference type="ARBA" id="ARBA00004123"/>
    </source>
</evidence>
<dbReference type="FunFam" id="3.30.160.60:FF:000523">
    <property type="entry name" value="Zinc finger protein WIP2"/>
    <property type="match status" value="1"/>
</dbReference>
<dbReference type="PROSITE" id="PS50157">
    <property type="entry name" value="ZINC_FINGER_C2H2_2"/>
    <property type="match status" value="1"/>
</dbReference>
<dbReference type="EMBL" id="JAAMPC010000015">
    <property type="protein sequence ID" value="KAG2260696.1"/>
    <property type="molecule type" value="Genomic_DNA"/>
</dbReference>
<keyword evidence="8" id="KW-0539">Nucleus</keyword>
<comment type="similarity">
    <text evidence="9">Belongs to the WIP C2H2-type zinc-finger protein family.</text>
</comment>
<comment type="subcellular location">
    <subcellularLocation>
        <location evidence="1">Nucleus</location>
    </subcellularLocation>
</comment>
<dbReference type="GO" id="GO:0008270">
    <property type="term" value="F:zinc ion binding"/>
    <property type="evidence" value="ECO:0007669"/>
    <property type="project" value="UniProtKB-KW"/>
</dbReference>
<evidence type="ECO:0000256" key="8">
    <source>
        <dbReference type="ARBA" id="ARBA00023242"/>
    </source>
</evidence>
<dbReference type="InterPro" id="IPR059161">
    <property type="entry name" value="Znf-C2H2_STOP1/2_3rd"/>
</dbReference>
<dbReference type="PANTHER" id="PTHR45878:SF23">
    <property type="entry name" value="ZINC FINGER PROTEIN WIP3"/>
    <property type="match status" value="1"/>
</dbReference>
<evidence type="ECO:0000256" key="3">
    <source>
        <dbReference type="ARBA" id="ARBA00022737"/>
    </source>
</evidence>
<gene>
    <name evidence="13" type="ORF">Bca52824_079990</name>
</gene>
<dbReference type="Pfam" id="PF22995">
    <property type="entry name" value="C2CH-3rd_BIRD-IDD"/>
    <property type="match status" value="1"/>
</dbReference>
<feature type="compositionally biased region" description="Acidic residues" evidence="11">
    <location>
        <begin position="330"/>
        <end position="340"/>
    </location>
</feature>
<dbReference type="PANTHER" id="PTHR45878">
    <property type="entry name" value="ZINC FINGER PROTEIN WIP2"/>
    <property type="match status" value="1"/>
</dbReference>
<feature type="domain" description="C2H2-type" evidence="12">
    <location>
        <begin position="184"/>
        <end position="211"/>
    </location>
</feature>
<evidence type="ECO:0000256" key="4">
    <source>
        <dbReference type="ARBA" id="ARBA00022771"/>
    </source>
</evidence>
<dbReference type="InterPro" id="IPR055187">
    <property type="entry name" value="C2CH-3rd_BIRD-IDD"/>
</dbReference>
<evidence type="ECO:0000256" key="5">
    <source>
        <dbReference type="ARBA" id="ARBA00022833"/>
    </source>
</evidence>
<keyword evidence="7" id="KW-0804">Transcription</keyword>
<accession>A0A8X7PZ09</accession>
<dbReference type="Pfam" id="PF00096">
    <property type="entry name" value="zf-C2H2"/>
    <property type="match status" value="1"/>
</dbReference>
<evidence type="ECO:0000256" key="2">
    <source>
        <dbReference type="ARBA" id="ARBA00022723"/>
    </source>
</evidence>
<dbReference type="InterPro" id="IPR036236">
    <property type="entry name" value="Znf_C2H2_sf"/>
</dbReference>
<dbReference type="GO" id="GO:0005634">
    <property type="term" value="C:nucleus"/>
    <property type="evidence" value="ECO:0007669"/>
    <property type="project" value="UniProtKB-SubCell"/>
</dbReference>
<keyword evidence="6" id="KW-0805">Transcription regulation</keyword>
<evidence type="ECO:0000259" key="12">
    <source>
        <dbReference type="PROSITE" id="PS50157"/>
    </source>
</evidence>
<proteinExistence type="inferred from homology"/>
<dbReference type="InterPro" id="IPR043584">
    <property type="entry name" value="WIP1/2/3/4/5/6"/>
</dbReference>
<evidence type="ECO:0000256" key="11">
    <source>
        <dbReference type="SAM" id="MobiDB-lite"/>
    </source>
</evidence>
<comment type="caution">
    <text evidence="13">The sequence shown here is derived from an EMBL/GenBank/DDBJ whole genome shotgun (WGS) entry which is preliminary data.</text>
</comment>
<organism evidence="13 14">
    <name type="scientific">Brassica carinata</name>
    <name type="common">Ethiopian mustard</name>
    <name type="synonym">Abyssinian cabbage</name>
    <dbReference type="NCBI Taxonomy" id="52824"/>
    <lineage>
        <taxon>Eukaryota</taxon>
        <taxon>Viridiplantae</taxon>
        <taxon>Streptophyta</taxon>
        <taxon>Embryophyta</taxon>
        <taxon>Tracheophyta</taxon>
        <taxon>Spermatophyta</taxon>
        <taxon>Magnoliopsida</taxon>
        <taxon>eudicotyledons</taxon>
        <taxon>Gunneridae</taxon>
        <taxon>Pentapetalae</taxon>
        <taxon>rosids</taxon>
        <taxon>malvids</taxon>
        <taxon>Brassicales</taxon>
        <taxon>Brassicaceae</taxon>
        <taxon>Brassiceae</taxon>
        <taxon>Brassica</taxon>
    </lineage>
</organism>
<evidence type="ECO:0000256" key="9">
    <source>
        <dbReference type="ARBA" id="ARBA00023452"/>
    </source>
</evidence>
<dbReference type="SMART" id="SM00355">
    <property type="entry name" value="ZnF_C2H2"/>
    <property type="match status" value="4"/>
</dbReference>
<evidence type="ECO:0000256" key="7">
    <source>
        <dbReference type="ARBA" id="ARBA00023163"/>
    </source>
</evidence>
<keyword evidence="2" id="KW-0479">Metal-binding</keyword>
<feature type="region of interest" description="Disordered" evidence="11">
    <location>
        <begin position="315"/>
        <end position="340"/>
    </location>
</feature>
<dbReference type="GO" id="GO:0003700">
    <property type="term" value="F:DNA-binding transcription factor activity"/>
    <property type="evidence" value="ECO:0007669"/>
    <property type="project" value="InterPro"/>
</dbReference>
<feature type="region of interest" description="Disordered" evidence="11">
    <location>
        <begin position="112"/>
        <end position="132"/>
    </location>
</feature>
<evidence type="ECO:0000313" key="13">
    <source>
        <dbReference type="EMBL" id="KAG2260696.1"/>
    </source>
</evidence>
<evidence type="ECO:0000256" key="6">
    <source>
        <dbReference type="ARBA" id="ARBA00023015"/>
    </source>
</evidence>
<protein>
    <recommendedName>
        <fullName evidence="12">C2H2-type domain-containing protein</fullName>
    </recommendedName>
</protein>